<feature type="domain" description="PDZ" evidence="4">
    <location>
        <begin position="279"/>
        <end position="359"/>
    </location>
</feature>
<evidence type="ECO:0000313" key="5">
    <source>
        <dbReference type="EMBL" id="SVA74836.1"/>
    </source>
</evidence>
<dbReference type="InterPro" id="IPR009003">
    <property type="entry name" value="Peptidase_S1_PA"/>
</dbReference>
<evidence type="ECO:0000256" key="3">
    <source>
        <dbReference type="ARBA" id="ARBA00022801"/>
    </source>
</evidence>
<dbReference type="InterPro" id="IPR036034">
    <property type="entry name" value="PDZ_sf"/>
</dbReference>
<gene>
    <name evidence="5" type="ORF">METZ01_LOCUS127690</name>
</gene>
<dbReference type="SUPFAM" id="SSF50156">
    <property type="entry name" value="PDZ domain-like"/>
    <property type="match status" value="1"/>
</dbReference>
<protein>
    <recommendedName>
        <fullName evidence="4">PDZ domain-containing protein</fullName>
    </recommendedName>
</protein>
<organism evidence="5">
    <name type="scientific">marine metagenome</name>
    <dbReference type="NCBI Taxonomy" id="408172"/>
    <lineage>
        <taxon>unclassified sequences</taxon>
        <taxon>metagenomes</taxon>
        <taxon>ecological metagenomes</taxon>
    </lineage>
</organism>
<dbReference type="InterPro" id="IPR001478">
    <property type="entry name" value="PDZ"/>
</dbReference>
<proteinExistence type="inferred from homology"/>
<dbReference type="AlphaFoldDB" id="A0A381YCK4"/>
<dbReference type="Gene3D" id="2.30.42.10">
    <property type="match status" value="1"/>
</dbReference>
<evidence type="ECO:0000259" key="4">
    <source>
        <dbReference type="PROSITE" id="PS50106"/>
    </source>
</evidence>
<dbReference type="SUPFAM" id="SSF50494">
    <property type="entry name" value="Trypsin-like serine proteases"/>
    <property type="match status" value="1"/>
</dbReference>
<dbReference type="Pfam" id="PF13180">
    <property type="entry name" value="PDZ_2"/>
    <property type="match status" value="1"/>
</dbReference>
<evidence type="ECO:0000256" key="1">
    <source>
        <dbReference type="ARBA" id="ARBA00010541"/>
    </source>
</evidence>
<dbReference type="GO" id="GO:0006508">
    <property type="term" value="P:proteolysis"/>
    <property type="evidence" value="ECO:0007669"/>
    <property type="project" value="UniProtKB-KW"/>
</dbReference>
<sequence length="373" mass="40851">MVLFLWNQNIFSLNGTIFSVYDNNTPDQEILKHPQYNLISNLQTAFVRNVKTVGPSVVNLSKVQAEINFNSSHDSFYDNNSWFFSLKNLFDKYLSKKKYISKTIGSGVIINEKGYILTNYHVIEGNDKILVRLSDQRSFFADVIGVDSKTDLAVIKINSFRRLPQPVFGPSTEIKVGQWVMAIGNPYGLQGSVTVGVVSGVHRSNLGIATYENFLQTDAAINPGNSGGPLINLSGEIVGINTSVAALGSGVGFAIPIDIALRISGELINNGSVQRGWIGVGVQEMTPALFLAFKIHDSKKGVLVNNVENNAPAKKAGIMLGDIVLKYNGRHVRSVKNFQSMVADTQIGKQVFIDVIRDRLEKTLLITIGELTS</sequence>
<dbReference type="Gene3D" id="2.40.10.120">
    <property type="match status" value="1"/>
</dbReference>
<dbReference type="PROSITE" id="PS50106">
    <property type="entry name" value="PDZ"/>
    <property type="match status" value="1"/>
</dbReference>
<dbReference type="InterPro" id="IPR001940">
    <property type="entry name" value="Peptidase_S1C"/>
</dbReference>
<dbReference type="PANTHER" id="PTHR22939">
    <property type="entry name" value="SERINE PROTEASE FAMILY S1C HTRA-RELATED"/>
    <property type="match status" value="1"/>
</dbReference>
<dbReference type="EMBL" id="UINC01017926">
    <property type="protein sequence ID" value="SVA74836.1"/>
    <property type="molecule type" value="Genomic_DNA"/>
</dbReference>
<comment type="similarity">
    <text evidence="1">Belongs to the peptidase S1C family.</text>
</comment>
<dbReference type="PRINTS" id="PR00834">
    <property type="entry name" value="PROTEASES2C"/>
</dbReference>
<evidence type="ECO:0000256" key="2">
    <source>
        <dbReference type="ARBA" id="ARBA00022670"/>
    </source>
</evidence>
<reference evidence="5" key="1">
    <citation type="submission" date="2018-05" db="EMBL/GenBank/DDBJ databases">
        <authorList>
            <person name="Lanie J.A."/>
            <person name="Ng W.-L."/>
            <person name="Kazmierczak K.M."/>
            <person name="Andrzejewski T.M."/>
            <person name="Davidsen T.M."/>
            <person name="Wayne K.J."/>
            <person name="Tettelin H."/>
            <person name="Glass J.I."/>
            <person name="Rusch D."/>
            <person name="Podicherti R."/>
            <person name="Tsui H.-C.T."/>
            <person name="Winkler M.E."/>
        </authorList>
    </citation>
    <scope>NUCLEOTIDE SEQUENCE</scope>
</reference>
<dbReference type="Pfam" id="PF13365">
    <property type="entry name" value="Trypsin_2"/>
    <property type="match status" value="1"/>
</dbReference>
<name>A0A381YCK4_9ZZZZ</name>
<dbReference type="PANTHER" id="PTHR22939:SF129">
    <property type="entry name" value="SERINE PROTEASE HTRA2, MITOCHONDRIAL"/>
    <property type="match status" value="1"/>
</dbReference>
<accession>A0A381YCK4</accession>
<keyword evidence="2" id="KW-0645">Protease</keyword>
<keyword evidence="3" id="KW-0378">Hydrolase</keyword>
<dbReference type="GO" id="GO:0004252">
    <property type="term" value="F:serine-type endopeptidase activity"/>
    <property type="evidence" value="ECO:0007669"/>
    <property type="project" value="InterPro"/>
</dbReference>
<dbReference type="SMART" id="SM00228">
    <property type="entry name" value="PDZ"/>
    <property type="match status" value="1"/>
</dbReference>